<dbReference type="InterPro" id="IPR007438">
    <property type="entry name" value="DUF488"/>
</dbReference>
<dbReference type="Proteomes" id="UP000253941">
    <property type="component" value="Unassembled WGS sequence"/>
</dbReference>
<dbReference type="AlphaFoldDB" id="A0A369TDN2"/>
<dbReference type="PIRSF" id="PIRSF024492">
    <property type="entry name" value="UCP024492"/>
    <property type="match status" value="1"/>
</dbReference>
<gene>
    <name evidence="1" type="ORF">DRB17_02790</name>
</gene>
<dbReference type="PANTHER" id="PTHR39337:SF1">
    <property type="entry name" value="BLR5642 PROTEIN"/>
    <property type="match status" value="1"/>
</dbReference>
<proteinExistence type="predicted"/>
<dbReference type="PANTHER" id="PTHR39337">
    <property type="entry name" value="BLR5642 PROTEIN"/>
    <property type="match status" value="1"/>
</dbReference>
<accession>A0A369TDN2</accession>
<name>A0A369TDN2_9PROT</name>
<protein>
    <submittedName>
        <fullName evidence="1">DUF488 domain-containing protein</fullName>
    </submittedName>
</protein>
<evidence type="ECO:0000313" key="2">
    <source>
        <dbReference type="Proteomes" id="UP000253941"/>
    </source>
</evidence>
<reference evidence="1 2" key="1">
    <citation type="submission" date="2018-07" db="EMBL/GenBank/DDBJ databases">
        <title>Venubactetium sediminum gen. nov., sp. nov., isolated from a marine solar saltern.</title>
        <authorList>
            <person name="Wang S."/>
        </authorList>
    </citation>
    <scope>NUCLEOTIDE SEQUENCE [LARGE SCALE GENOMIC DNA]</scope>
    <source>
        <strain evidence="1 2">WD2A32</strain>
    </source>
</reference>
<dbReference type="Pfam" id="PF04343">
    <property type="entry name" value="DUF488"/>
    <property type="match status" value="1"/>
</dbReference>
<dbReference type="InterPro" id="IPR014519">
    <property type="entry name" value="UCP024492"/>
</dbReference>
<dbReference type="RefSeq" id="WP_114580642.1">
    <property type="nucleotide sequence ID" value="NZ_QPMH01000002.1"/>
</dbReference>
<evidence type="ECO:0000313" key="1">
    <source>
        <dbReference type="EMBL" id="RDD63388.1"/>
    </source>
</evidence>
<keyword evidence="2" id="KW-1185">Reference proteome</keyword>
<comment type="caution">
    <text evidence="1">The sequence shown here is derived from an EMBL/GenBank/DDBJ whole genome shotgun (WGS) entry which is preliminary data.</text>
</comment>
<dbReference type="EMBL" id="QPMH01000002">
    <property type="protein sequence ID" value="RDD63388.1"/>
    <property type="molecule type" value="Genomic_DNA"/>
</dbReference>
<organism evidence="1 2">
    <name type="scientific">Ferruginivarius sediminum</name>
    <dbReference type="NCBI Taxonomy" id="2661937"/>
    <lineage>
        <taxon>Bacteria</taxon>
        <taxon>Pseudomonadati</taxon>
        <taxon>Pseudomonadota</taxon>
        <taxon>Alphaproteobacteria</taxon>
        <taxon>Rhodospirillales</taxon>
        <taxon>Rhodospirillaceae</taxon>
        <taxon>Ferruginivarius</taxon>
    </lineage>
</organism>
<sequence length="186" mass="21228">MPILYTIGHSNHPLERFLELLRGHSVNLLVDVRAVPYSRRFPQFRKDALRTALSEARIDYRWMGDRLGGIKRRGEFASFDEVAASAGFRDGLDELERLTRQATPAIMCAEREPMDCHRTILVGRHLRHRDIGIRHILADGEIETNDAFERRLVETTKVADAPLFETPDSTIDAAYSARAARMTAKR</sequence>